<keyword evidence="5" id="KW-1185">Reference proteome</keyword>
<dbReference type="EMBL" id="JAEHFJ010000013">
    <property type="protein sequence ID" value="MBJ2176232.1"/>
    <property type="molecule type" value="Genomic_DNA"/>
</dbReference>
<reference evidence="4 5" key="1">
    <citation type="submission" date="2020-12" db="EMBL/GenBank/DDBJ databases">
        <title>Aureibaculum luteum sp. nov. and Aureibaculum flavum sp. nov., novel members of the family Flavobacteriaceae isolated from Antarctic intertidal sediments.</title>
        <authorList>
            <person name="He X."/>
            <person name="Zhang X."/>
        </authorList>
    </citation>
    <scope>NUCLEOTIDE SEQUENCE [LARGE SCALE GENOMIC DNA]</scope>
    <source>
        <strain evidence="4 5">A20</strain>
    </source>
</reference>
<dbReference type="PANTHER" id="PTHR30273">
    <property type="entry name" value="PERIPLASMIC SIGNAL SENSOR AND SIGMA FACTOR ACTIVATOR FECR-RELATED"/>
    <property type="match status" value="1"/>
</dbReference>
<comment type="caution">
    <text evidence="4">The sequence shown here is derived from an EMBL/GenBank/DDBJ whole genome shotgun (WGS) entry which is preliminary data.</text>
</comment>
<evidence type="ECO:0000259" key="2">
    <source>
        <dbReference type="Pfam" id="PF04773"/>
    </source>
</evidence>
<dbReference type="PANTHER" id="PTHR30273:SF2">
    <property type="entry name" value="PROTEIN FECR"/>
    <property type="match status" value="1"/>
</dbReference>
<dbReference type="InterPro" id="IPR032508">
    <property type="entry name" value="FecR_C"/>
</dbReference>
<keyword evidence="1" id="KW-0472">Membrane</keyword>
<accession>A0ABS0WW64</accession>
<dbReference type="Gene3D" id="3.55.50.30">
    <property type="match status" value="1"/>
</dbReference>
<evidence type="ECO:0000256" key="1">
    <source>
        <dbReference type="SAM" id="Phobius"/>
    </source>
</evidence>
<proteinExistence type="predicted"/>
<dbReference type="Gene3D" id="2.60.120.1440">
    <property type="match status" value="1"/>
</dbReference>
<keyword evidence="1" id="KW-1133">Transmembrane helix</keyword>
<dbReference type="RefSeq" id="WP_198842832.1">
    <property type="nucleotide sequence ID" value="NZ_JAEHFJ010000013.1"/>
</dbReference>
<evidence type="ECO:0000313" key="4">
    <source>
        <dbReference type="EMBL" id="MBJ2176232.1"/>
    </source>
</evidence>
<dbReference type="InterPro" id="IPR006860">
    <property type="entry name" value="FecR"/>
</dbReference>
<sequence>MKKELLIQKWLDGEINDAELSAFKALPEYASYAKLSEKAKLFEDTSYDVDFEYGKLNAIISERRQKTATPVKTLNWFKPLMRVAAILLVGLAIYYAPLYGDTTTVKTLASNQTTIQLPDNSNVKLNASSSLQYKKGDWENNREVNLVGEAYFDVAKGSQFDVNTWLGKVSVLGTQFNVKQRVNYFEVTCYEGLVSLKYKGKEIKLPAGKSFKVIGNEIIEDETKDSLPSWSNKNMSSFKSVPYSEVIQEFERQYNIKVETNNVDMTQLFTGSFALNDQELALKAITIPLELKYNKENKTKIVLTKE</sequence>
<dbReference type="Proteomes" id="UP000623301">
    <property type="component" value="Unassembled WGS sequence"/>
</dbReference>
<gene>
    <name evidence="4" type="ORF">JBL43_18420</name>
</gene>
<dbReference type="InterPro" id="IPR012373">
    <property type="entry name" value="Ferrdict_sens_TM"/>
</dbReference>
<dbReference type="Pfam" id="PF04773">
    <property type="entry name" value="FecR"/>
    <property type="match status" value="1"/>
</dbReference>
<protein>
    <submittedName>
        <fullName evidence="4">FecR family protein</fullName>
    </submittedName>
</protein>
<dbReference type="Pfam" id="PF16344">
    <property type="entry name" value="FecR_C"/>
    <property type="match status" value="1"/>
</dbReference>
<evidence type="ECO:0000259" key="3">
    <source>
        <dbReference type="Pfam" id="PF16344"/>
    </source>
</evidence>
<feature type="domain" description="FecR protein" evidence="2">
    <location>
        <begin position="104"/>
        <end position="194"/>
    </location>
</feature>
<organism evidence="4 5">
    <name type="scientific">Aureibaculum flavum</name>
    <dbReference type="NCBI Taxonomy" id="2795986"/>
    <lineage>
        <taxon>Bacteria</taxon>
        <taxon>Pseudomonadati</taxon>
        <taxon>Bacteroidota</taxon>
        <taxon>Flavobacteriia</taxon>
        <taxon>Flavobacteriales</taxon>
        <taxon>Flavobacteriaceae</taxon>
        <taxon>Aureibaculum</taxon>
    </lineage>
</organism>
<keyword evidence="1" id="KW-0812">Transmembrane</keyword>
<feature type="domain" description="Protein FecR C-terminal" evidence="3">
    <location>
        <begin position="237"/>
        <end position="301"/>
    </location>
</feature>
<evidence type="ECO:0000313" key="5">
    <source>
        <dbReference type="Proteomes" id="UP000623301"/>
    </source>
</evidence>
<feature type="transmembrane region" description="Helical" evidence="1">
    <location>
        <begin position="80"/>
        <end position="100"/>
    </location>
</feature>
<name>A0ABS0WW64_9FLAO</name>